<dbReference type="RefSeq" id="WP_289164605.1">
    <property type="nucleotide sequence ID" value="NZ_JASZZN010000012.1"/>
</dbReference>
<gene>
    <name evidence="13" type="ORF">QTN89_16825</name>
</gene>
<comment type="cofactor">
    <cofactor evidence="1">
        <name>Mg(2+)</name>
        <dbReference type="ChEBI" id="CHEBI:18420"/>
    </cofactor>
</comment>
<keyword evidence="6 11" id="KW-0479">Metal-binding</keyword>
<name>A0ABT7PKT2_9BACT</name>
<keyword evidence="4 11" id="KW-0285">Flavoprotein</keyword>
<reference evidence="13 14" key="1">
    <citation type="submission" date="2023-06" db="EMBL/GenBank/DDBJ databases">
        <title>Roseiconus lacunae JC819 isolated from Gulf of Mannar region, Tamil Nadu.</title>
        <authorList>
            <person name="Pk S."/>
            <person name="Ch S."/>
            <person name="Ch V.R."/>
        </authorList>
    </citation>
    <scope>NUCLEOTIDE SEQUENCE [LARGE SCALE GENOMIC DNA]</scope>
    <source>
        <strain evidence="13 14">JC819</strain>
    </source>
</reference>
<proteinExistence type="inferred from homology"/>
<evidence type="ECO:0000256" key="4">
    <source>
        <dbReference type="ARBA" id="ARBA00022630"/>
    </source>
</evidence>
<feature type="region of interest" description="Disordered" evidence="12">
    <location>
        <begin position="182"/>
        <end position="229"/>
    </location>
</feature>
<dbReference type="SUPFAM" id="SSF143631">
    <property type="entry name" value="ApbE-like"/>
    <property type="match status" value="2"/>
</dbReference>
<dbReference type="PANTHER" id="PTHR30040:SF2">
    <property type="entry name" value="FAD:PROTEIN FMN TRANSFERASE"/>
    <property type="match status" value="1"/>
</dbReference>
<protein>
    <recommendedName>
        <fullName evidence="3 11">FAD:protein FMN transferase</fullName>
        <ecNumber evidence="2 11">2.7.1.180</ecNumber>
    </recommendedName>
    <alternativeName>
        <fullName evidence="9 11">Flavin transferase</fullName>
    </alternativeName>
</protein>
<evidence type="ECO:0000256" key="10">
    <source>
        <dbReference type="ARBA" id="ARBA00048540"/>
    </source>
</evidence>
<organism evidence="13 14">
    <name type="scientific">Roseiconus lacunae</name>
    <dbReference type="NCBI Taxonomy" id="2605694"/>
    <lineage>
        <taxon>Bacteria</taxon>
        <taxon>Pseudomonadati</taxon>
        <taxon>Planctomycetota</taxon>
        <taxon>Planctomycetia</taxon>
        <taxon>Pirellulales</taxon>
        <taxon>Pirellulaceae</taxon>
        <taxon>Roseiconus</taxon>
    </lineage>
</organism>
<comment type="catalytic activity">
    <reaction evidence="10 11">
        <text>L-threonyl-[protein] + FAD = FMN-L-threonyl-[protein] + AMP + H(+)</text>
        <dbReference type="Rhea" id="RHEA:36847"/>
        <dbReference type="Rhea" id="RHEA-COMP:11060"/>
        <dbReference type="Rhea" id="RHEA-COMP:11061"/>
        <dbReference type="ChEBI" id="CHEBI:15378"/>
        <dbReference type="ChEBI" id="CHEBI:30013"/>
        <dbReference type="ChEBI" id="CHEBI:57692"/>
        <dbReference type="ChEBI" id="CHEBI:74257"/>
        <dbReference type="ChEBI" id="CHEBI:456215"/>
        <dbReference type="EC" id="2.7.1.180"/>
    </reaction>
</comment>
<accession>A0ABT7PKT2</accession>
<feature type="compositionally biased region" description="Basic and acidic residues" evidence="12">
    <location>
        <begin position="196"/>
        <end position="210"/>
    </location>
</feature>
<dbReference type="PIRSF" id="PIRSF006268">
    <property type="entry name" value="ApbE"/>
    <property type="match status" value="1"/>
</dbReference>
<evidence type="ECO:0000256" key="8">
    <source>
        <dbReference type="ARBA" id="ARBA00022842"/>
    </source>
</evidence>
<dbReference type="Proteomes" id="UP001239462">
    <property type="component" value="Unassembled WGS sequence"/>
</dbReference>
<keyword evidence="7 11" id="KW-0274">FAD</keyword>
<evidence type="ECO:0000256" key="6">
    <source>
        <dbReference type="ARBA" id="ARBA00022723"/>
    </source>
</evidence>
<evidence type="ECO:0000313" key="14">
    <source>
        <dbReference type="Proteomes" id="UP001239462"/>
    </source>
</evidence>
<evidence type="ECO:0000256" key="7">
    <source>
        <dbReference type="ARBA" id="ARBA00022827"/>
    </source>
</evidence>
<evidence type="ECO:0000256" key="2">
    <source>
        <dbReference type="ARBA" id="ARBA00011955"/>
    </source>
</evidence>
<evidence type="ECO:0000256" key="12">
    <source>
        <dbReference type="SAM" id="MobiDB-lite"/>
    </source>
</evidence>
<evidence type="ECO:0000256" key="3">
    <source>
        <dbReference type="ARBA" id="ARBA00016337"/>
    </source>
</evidence>
<evidence type="ECO:0000313" key="13">
    <source>
        <dbReference type="EMBL" id="MDM4017113.1"/>
    </source>
</evidence>
<dbReference type="Pfam" id="PF02424">
    <property type="entry name" value="ApbE"/>
    <property type="match status" value="2"/>
</dbReference>
<keyword evidence="8 11" id="KW-0460">Magnesium</keyword>
<keyword evidence="14" id="KW-1185">Reference proteome</keyword>
<dbReference type="Gene3D" id="3.10.520.10">
    <property type="entry name" value="ApbE-like domains"/>
    <property type="match status" value="1"/>
</dbReference>
<dbReference type="InterPro" id="IPR003374">
    <property type="entry name" value="ApbE-like_sf"/>
</dbReference>
<evidence type="ECO:0000256" key="11">
    <source>
        <dbReference type="PIRNR" id="PIRNR006268"/>
    </source>
</evidence>
<evidence type="ECO:0000256" key="5">
    <source>
        <dbReference type="ARBA" id="ARBA00022679"/>
    </source>
</evidence>
<dbReference type="InterPro" id="IPR024932">
    <property type="entry name" value="ApbE"/>
</dbReference>
<dbReference type="PANTHER" id="PTHR30040">
    <property type="entry name" value="THIAMINE BIOSYNTHESIS LIPOPROTEIN APBE"/>
    <property type="match status" value="1"/>
</dbReference>
<sequence length="356" mass="38595">MLTTLTHRAMACEFVVMLPPSDAPRIDAAFTALECLDEIEATLSVYKPDSEISRINRNASDRWVNVSPATFRLLQRSLGWSDVTEGAFDITAGPLVRAWGFLDRQGKKPSADQVHSALSAVGYDAVRLREDDCAVRFDRPSMEINLGAIGKGFALDCLADSLSQAGLKNFLIHGGGSSVLARGDQFPLPPTGDLLPPRDKTSSTKPEAKSEQAPQSHQLATERSERTGWAVGLAHPSKPRVRLAGLRLVDESLSTSGSGNQFFHHRGRRYGHVIDPRTGYPAGEMLSLTAIANSATDAEACSTAFFLSPIADLKRLAEQDQLPTKLIGTVAQSRQDAVEVIAFSEIDWLDRPDSNA</sequence>
<evidence type="ECO:0000256" key="1">
    <source>
        <dbReference type="ARBA" id="ARBA00001946"/>
    </source>
</evidence>
<dbReference type="GO" id="GO:0016740">
    <property type="term" value="F:transferase activity"/>
    <property type="evidence" value="ECO:0007669"/>
    <property type="project" value="UniProtKB-KW"/>
</dbReference>
<evidence type="ECO:0000256" key="9">
    <source>
        <dbReference type="ARBA" id="ARBA00031306"/>
    </source>
</evidence>
<keyword evidence="5 11" id="KW-0808">Transferase</keyword>
<dbReference type="EMBL" id="JASZZN010000012">
    <property type="protein sequence ID" value="MDM4017113.1"/>
    <property type="molecule type" value="Genomic_DNA"/>
</dbReference>
<comment type="caution">
    <text evidence="13">The sequence shown here is derived from an EMBL/GenBank/DDBJ whole genome shotgun (WGS) entry which is preliminary data.</text>
</comment>
<comment type="similarity">
    <text evidence="11">Belongs to the ApbE family.</text>
</comment>
<dbReference type="EC" id="2.7.1.180" evidence="2 11"/>